<organism evidence="1 2">
    <name type="scientific">Thelohanellus kitauei</name>
    <name type="common">Myxosporean</name>
    <dbReference type="NCBI Taxonomy" id="669202"/>
    <lineage>
        <taxon>Eukaryota</taxon>
        <taxon>Metazoa</taxon>
        <taxon>Cnidaria</taxon>
        <taxon>Myxozoa</taxon>
        <taxon>Myxosporea</taxon>
        <taxon>Bivalvulida</taxon>
        <taxon>Platysporina</taxon>
        <taxon>Myxobolidae</taxon>
        <taxon>Thelohanellus</taxon>
    </lineage>
</organism>
<name>A0A0C2IBL4_THEKT</name>
<proteinExistence type="predicted"/>
<comment type="caution">
    <text evidence="1">The sequence shown here is derived from an EMBL/GenBank/DDBJ whole genome shotgun (WGS) entry which is preliminary data.</text>
</comment>
<dbReference type="Proteomes" id="UP000031668">
    <property type="component" value="Unassembled WGS sequence"/>
</dbReference>
<accession>A0A0C2IBL4</accession>
<evidence type="ECO:0000313" key="2">
    <source>
        <dbReference type="Proteomes" id="UP000031668"/>
    </source>
</evidence>
<dbReference type="EMBL" id="JWZT01004879">
    <property type="protein sequence ID" value="KII62723.1"/>
    <property type="molecule type" value="Genomic_DNA"/>
</dbReference>
<evidence type="ECO:0000313" key="1">
    <source>
        <dbReference type="EMBL" id="KII62723.1"/>
    </source>
</evidence>
<keyword evidence="2" id="KW-1185">Reference proteome</keyword>
<protein>
    <submittedName>
        <fullName evidence="1">Uncharacterized protein</fullName>
    </submittedName>
</protein>
<sequence>MFSLTGEVYGLTYSHNALLAFEHISNKTYNKKIQFLPCPYFFPELESVISNVNPRLLSNSPFSETQRISLKRVDSLAISKRGYGYIYPLPLNAKVVAEGGLAGPHIKKTA</sequence>
<dbReference type="AlphaFoldDB" id="A0A0C2IBL4"/>
<gene>
    <name evidence="1" type="ORF">RF11_02842</name>
</gene>
<reference evidence="1 2" key="1">
    <citation type="journal article" date="2014" name="Genome Biol. Evol.">
        <title>The genome of the myxosporean Thelohanellus kitauei shows adaptations to nutrient acquisition within its fish host.</title>
        <authorList>
            <person name="Yang Y."/>
            <person name="Xiong J."/>
            <person name="Zhou Z."/>
            <person name="Huo F."/>
            <person name="Miao W."/>
            <person name="Ran C."/>
            <person name="Liu Y."/>
            <person name="Zhang J."/>
            <person name="Feng J."/>
            <person name="Wang M."/>
            <person name="Wang M."/>
            <person name="Wang L."/>
            <person name="Yao B."/>
        </authorList>
    </citation>
    <scope>NUCLEOTIDE SEQUENCE [LARGE SCALE GENOMIC DNA]</scope>
    <source>
        <strain evidence="1">Wuqing</strain>
    </source>
</reference>